<dbReference type="Proteomes" id="UP001501009">
    <property type="component" value="Unassembled WGS sequence"/>
</dbReference>
<feature type="signal peptide" evidence="1">
    <location>
        <begin position="1"/>
        <end position="25"/>
    </location>
</feature>
<gene>
    <name evidence="2" type="ORF">GCM10022403_067900</name>
</gene>
<reference evidence="3" key="1">
    <citation type="journal article" date="2019" name="Int. J. Syst. Evol. Microbiol.">
        <title>The Global Catalogue of Microorganisms (GCM) 10K type strain sequencing project: providing services to taxonomists for standard genome sequencing and annotation.</title>
        <authorList>
            <consortium name="The Broad Institute Genomics Platform"/>
            <consortium name="The Broad Institute Genome Sequencing Center for Infectious Disease"/>
            <person name="Wu L."/>
            <person name="Ma J."/>
        </authorList>
    </citation>
    <scope>NUCLEOTIDE SEQUENCE [LARGE SCALE GENOMIC DNA]</scope>
    <source>
        <strain evidence="3">JCM 17138</strain>
    </source>
</reference>
<keyword evidence="1" id="KW-0732">Signal</keyword>
<evidence type="ECO:0000313" key="2">
    <source>
        <dbReference type="EMBL" id="GAA3824918.1"/>
    </source>
</evidence>
<evidence type="ECO:0000256" key="1">
    <source>
        <dbReference type="SAM" id="SignalP"/>
    </source>
</evidence>
<accession>A0ABP7IRS4</accession>
<comment type="caution">
    <text evidence="2">The sequence shown here is derived from an EMBL/GenBank/DDBJ whole genome shotgun (WGS) entry which is preliminary data.</text>
</comment>
<organism evidence="2 3">
    <name type="scientific">Streptomyces coacervatus</name>
    <dbReference type="NCBI Taxonomy" id="647381"/>
    <lineage>
        <taxon>Bacteria</taxon>
        <taxon>Bacillati</taxon>
        <taxon>Actinomycetota</taxon>
        <taxon>Actinomycetes</taxon>
        <taxon>Kitasatosporales</taxon>
        <taxon>Streptomycetaceae</taxon>
        <taxon>Streptomyces</taxon>
    </lineage>
</organism>
<protein>
    <recommendedName>
        <fullName evidence="4">ATP-binding protein</fullName>
    </recommendedName>
</protein>
<dbReference type="EMBL" id="BAABDE010000025">
    <property type="protein sequence ID" value="GAA3824918.1"/>
    <property type="molecule type" value="Genomic_DNA"/>
</dbReference>
<feature type="chain" id="PRO_5046296450" description="ATP-binding protein" evidence="1">
    <location>
        <begin position="26"/>
        <end position="111"/>
    </location>
</feature>
<keyword evidence="3" id="KW-1185">Reference proteome</keyword>
<sequence>MKTLKAAAVVAGSLAIAGVAGSAVAADMPAGGLVDSGKTVASGVPTAAKVSTGFVGDNVGQVAQSVKDSVKGSMKEAGMKGPVVGGTLPNPALPATPAGGKLLGGLPAVGK</sequence>
<evidence type="ECO:0000313" key="3">
    <source>
        <dbReference type="Proteomes" id="UP001501009"/>
    </source>
</evidence>
<dbReference type="RefSeq" id="WP_275773039.1">
    <property type="nucleotide sequence ID" value="NZ_BAABDE010000025.1"/>
</dbReference>
<proteinExistence type="predicted"/>
<evidence type="ECO:0008006" key="4">
    <source>
        <dbReference type="Google" id="ProtNLM"/>
    </source>
</evidence>
<name>A0ABP7IRS4_9ACTN</name>